<dbReference type="Proteomes" id="UP000249633">
    <property type="component" value="Unassembled WGS sequence"/>
</dbReference>
<dbReference type="AlphaFoldDB" id="A0A2W5E2D9"/>
<name>A0A2W5E2D9_9BURK</name>
<dbReference type="PANTHER" id="PTHR22916">
    <property type="entry name" value="GLYCOSYLTRANSFERASE"/>
    <property type="match status" value="1"/>
</dbReference>
<comment type="caution">
    <text evidence="2">The sequence shown here is derived from an EMBL/GenBank/DDBJ whole genome shotgun (WGS) entry which is preliminary data.</text>
</comment>
<dbReference type="InterPro" id="IPR029044">
    <property type="entry name" value="Nucleotide-diphossugar_trans"/>
</dbReference>
<dbReference type="PANTHER" id="PTHR22916:SF3">
    <property type="entry name" value="UDP-GLCNAC:BETAGAL BETA-1,3-N-ACETYLGLUCOSAMINYLTRANSFERASE-LIKE PROTEIN 1"/>
    <property type="match status" value="1"/>
</dbReference>
<dbReference type="SUPFAM" id="SSF53448">
    <property type="entry name" value="Nucleotide-diphospho-sugar transferases"/>
    <property type="match status" value="1"/>
</dbReference>
<feature type="domain" description="Glycosyltransferase 2-like" evidence="1">
    <location>
        <begin position="7"/>
        <end position="122"/>
    </location>
</feature>
<keyword evidence="2" id="KW-0808">Transferase</keyword>
<dbReference type="GO" id="GO:0016758">
    <property type="term" value="F:hexosyltransferase activity"/>
    <property type="evidence" value="ECO:0007669"/>
    <property type="project" value="UniProtKB-ARBA"/>
</dbReference>
<evidence type="ECO:0000259" key="1">
    <source>
        <dbReference type="Pfam" id="PF00535"/>
    </source>
</evidence>
<evidence type="ECO:0000313" key="3">
    <source>
        <dbReference type="Proteomes" id="UP000249633"/>
    </source>
</evidence>
<dbReference type="EMBL" id="QFOD01000002">
    <property type="protein sequence ID" value="PZP35677.1"/>
    <property type="molecule type" value="Genomic_DNA"/>
</dbReference>
<evidence type="ECO:0000313" key="2">
    <source>
        <dbReference type="EMBL" id="PZP35677.1"/>
    </source>
</evidence>
<dbReference type="Pfam" id="PF00535">
    <property type="entry name" value="Glycos_transf_2"/>
    <property type="match status" value="1"/>
</dbReference>
<accession>A0A2W5E2D9</accession>
<gene>
    <name evidence="2" type="ORF">DI603_02560</name>
</gene>
<dbReference type="InterPro" id="IPR001173">
    <property type="entry name" value="Glyco_trans_2-like"/>
</dbReference>
<organism evidence="2 3">
    <name type="scientific">Roseateles depolymerans</name>
    <dbReference type="NCBI Taxonomy" id="76731"/>
    <lineage>
        <taxon>Bacteria</taxon>
        <taxon>Pseudomonadati</taxon>
        <taxon>Pseudomonadota</taxon>
        <taxon>Betaproteobacteria</taxon>
        <taxon>Burkholderiales</taxon>
        <taxon>Sphaerotilaceae</taxon>
        <taxon>Roseateles</taxon>
    </lineage>
</organism>
<proteinExistence type="predicted"/>
<dbReference type="Gene3D" id="3.90.550.10">
    <property type="entry name" value="Spore Coat Polysaccharide Biosynthesis Protein SpsA, Chain A"/>
    <property type="match status" value="1"/>
</dbReference>
<protein>
    <submittedName>
        <fullName evidence="2">Glycosyltransferase family 2 protein</fullName>
    </submittedName>
</protein>
<reference evidence="2 3" key="1">
    <citation type="submission" date="2017-08" db="EMBL/GenBank/DDBJ databases">
        <title>Infants hospitalized years apart are colonized by the same room-sourced microbial strains.</title>
        <authorList>
            <person name="Brooks B."/>
            <person name="Olm M.R."/>
            <person name="Firek B.A."/>
            <person name="Baker R."/>
            <person name="Thomas B.C."/>
            <person name="Morowitz M.J."/>
            <person name="Banfield J.F."/>
        </authorList>
    </citation>
    <scope>NUCLEOTIDE SEQUENCE [LARGE SCALE GENOMIC DNA]</scope>
    <source>
        <strain evidence="2">S2_012_000_R2_81</strain>
    </source>
</reference>
<sequence length="406" mass="46446">MSTPLVSFCIPTYNRSRYLDSLLYSLTEHLAGFPYPYEVFVSDNASEDDTPAIVANYAPQLPLRYVRHESNRGGRANYQYMMANAKGRYLIYIADDDGIIGHRVASVIAAMEANPDVGIAYAPWKLLDLVADRDLGQFYQQDRDIRIERGDYRGLLDTLLHYRIFPEIYVCRRELVQQVMPRIHEQAYYAFVHASEFVQHAPVLLLHEPYYVSVTNYFADHQRTQGGTEEAETSWDRYRGGLEYVLGRALPQMGDVDRQGYLTRIQDMIADRISVAVRLRLEQQRDAVETYYLAYRLKALGRAQILPLGLEPLRAAAALSFLLNDPELNRDITEMVCLGYFEPQLREHIEKHCRHRTRFVSSPQELQALSDDILVLARGAIGPADLPAGSCARFVHDSMLLQKFVG</sequence>
<dbReference type="CDD" id="cd00761">
    <property type="entry name" value="Glyco_tranf_GTA_type"/>
    <property type="match status" value="1"/>
</dbReference>